<dbReference type="OrthoDB" id="9766758at2"/>
<keyword evidence="4" id="KW-0762">Sugar transport</keyword>
<dbReference type="Gene3D" id="1.10.3720.10">
    <property type="entry name" value="MetI-like"/>
    <property type="match status" value="1"/>
</dbReference>
<accession>A0A4Y6PPQ8</accession>
<feature type="transmembrane region" description="Helical" evidence="10">
    <location>
        <begin position="685"/>
        <end position="707"/>
    </location>
</feature>
<feature type="transmembrane region" description="Helical" evidence="10">
    <location>
        <begin position="480"/>
        <end position="505"/>
    </location>
</feature>
<evidence type="ECO:0000256" key="9">
    <source>
        <dbReference type="ARBA" id="ARBA00030303"/>
    </source>
</evidence>
<keyword evidence="5 10" id="KW-0812">Transmembrane</keyword>
<dbReference type="AlphaFoldDB" id="A0A4Y6PPQ8"/>
<dbReference type="Pfam" id="PF01547">
    <property type="entry name" value="SBP_bac_1"/>
    <property type="match status" value="1"/>
</dbReference>
<accession>A0A5B8Y1I6</accession>
<protein>
    <recommendedName>
        <fullName evidence="9">Maltodextrin-binding protein</fullName>
    </recommendedName>
</protein>
<feature type="transmembrane region" description="Helical" evidence="10">
    <location>
        <begin position="575"/>
        <end position="596"/>
    </location>
</feature>
<evidence type="ECO:0000256" key="1">
    <source>
        <dbReference type="ARBA" id="ARBA00004141"/>
    </source>
</evidence>
<dbReference type="InterPro" id="IPR035906">
    <property type="entry name" value="MetI-like_sf"/>
</dbReference>
<dbReference type="SUPFAM" id="SSF161098">
    <property type="entry name" value="MetI-like"/>
    <property type="match status" value="1"/>
</dbReference>
<dbReference type="PROSITE" id="PS01037">
    <property type="entry name" value="SBP_BACTERIAL_1"/>
    <property type="match status" value="1"/>
</dbReference>
<dbReference type="GO" id="GO:0015768">
    <property type="term" value="P:maltose transport"/>
    <property type="evidence" value="ECO:0007669"/>
    <property type="project" value="TreeGrafter"/>
</dbReference>
<gene>
    <name evidence="12" type="ORF">FIV42_05800</name>
</gene>
<dbReference type="InterPro" id="IPR006060">
    <property type="entry name" value="Maltose/Cyclodextrin-bd"/>
</dbReference>
<keyword evidence="13" id="KW-1185">Reference proteome</keyword>
<dbReference type="PROSITE" id="PS50928">
    <property type="entry name" value="ABC_TM1"/>
    <property type="match status" value="1"/>
</dbReference>
<evidence type="ECO:0000313" key="12">
    <source>
        <dbReference type="EMBL" id="QDG50260.1"/>
    </source>
</evidence>
<dbReference type="InterPro" id="IPR006061">
    <property type="entry name" value="SBP_1_CS"/>
</dbReference>
<comment type="subcellular location">
    <subcellularLocation>
        <location evidence="10">Cell membrane</location>
        <topology evidence="10">Multi-pass membrane protein</topology>
    </subcellularLocation>
    <subcellularLocation>
        <location evidence="1">Membrane</location>
        <topology evidence="1">Multi-pass membrane protein</topology>
    </subcellularLocation>
</comment>
<evidence type="ECO:0000256" key="4">
    <source>
        <dbReference type="ARBA" id="ARBA00022597"/>
    </source>
</evidence>
<comment type="similarity">
    <text evidence="2">Belongs to the bacterial solute-binding protein 1 family.</text>
</comment>
<keyword evidence="7 10" id="KW-1133">Transmembrane helix</keyword>
<name>A0A4Y6PPQ8_PERCE</name>
<dbReference type="PRINTS" id="PR00181">
    <property type="entry name" value="MALTOSEBP"/>
</dbReference>
<dbReference type="Pfam" id="PF00528">
    <property type="entry name" value="BPD_transp_1"/>
    <property type="match status" value="1"/>
</dbReference>
<dbReference type="SUPFAM" id="SSF53850">
    <property type="entry name" value="Periplasmic binding protein-like II"/>
    <property type="match status" value="1"/>
</dbReference>
<dbReference type="InterPro" id="IPR000515">
    <property type="entry name" value="MetI-like"/>
</dbReference>
<feature type="transmembrane region" description="Helical" evidence="10">
    <location>
        <begin position="638"/>
        <end position="655"/>
    </location>
</feature>
<evidence type="ECO:0000313" key="13">
    <source>
        <dbReference type="Proteomes" id="UP000315995"/>
    </source>
</evidence>
<dbReference type="GO" id="GO:0015144">
    <property type="term" value="F:carbohydrate transmembrane transporter activity"/>
    <property type="evidence" value="ECO:0007669"/>
    <property type="project" value="InterPro"/>
</dbReference>
<reference evidence="12 13" key="1">
    <citation type="submission" date="2019-06" db="EMBL/GenBank/DDBJ databases">
        <title>Persicimonas caeni gen. nov., sp. nov., a predatory bacterium isolated from solar saltern.</title>
        <authorList>
            <person name="Wang S."/>
        </authorList>
    </citation>
    <scope>NUCLEOTIDE SEQUENCE [LARGE SCALE GENOMIC DNA]</scope>
    <source>
        <strain evidence="12 13">YN101</strain>
    </source>
</reference>
<evidence type="ECO:0000256" key="6">
    <source>
        <dbReference type="ARBA" id="ARBA00022729"/>
    </source>
</evidence>
<keyword evidence="3 10" id="KW-0813">Transport</keyword>
<dbReference type="PANTHER" id="PTHR30061:SF50">
    <property type="entry name" value="MALTOSE_MALTODEXTRIN-BINDING PERIPLASMIC PROTEIN"/>
    <property type="match status" value="1"/>
</dbReference>
<dbReference type="GO" id="GO:1901982">
    <property type="term" value="F:maltose binding"/>
    <property type="evidence" value="ECO:0007669"/>
    <property type="project" value="TreeGrafter"/>
</dbReference>
<evidence type="ECO:0000256" key="10">
    <source>
        <dbReference type="RuleBase" id="RU363032"/>
    </source>
</evidence>
<dbReference type="CDD" id="cd06261">
    <property type="entry name" value="TM_PBP2"/>
    <property type="match status" value="1"/>
</dbReference>
<dbReference type="InterPro" id="IPR006059">
    <property type="entry name" value="SBP"/>
</dbReference>
<feature type="transmembrane region" description="Helical" evidence="10">
    <location>
        <begin position="734"/>
        <end position="754"/>
    </location>
</feature>
<dbReference type="Gene3D" id="3.40.190.10">
    <property type="entry name" value="Periplasmic binding protein-like II"/>
    <property type="match status" value="2"/>
</dbReference>
<dbReference type="EMBL" id="CP041186">
    <property type="protein sequence ID" value="QDG50260.1"/>
    <property type="molecule type" value="Genomic_DNA"/>
</dbReference>
<feature type="domain" description="ABC transmembrane type-1" evidence="11">
    <location>
        <begin position="541"/>
        <end position="755"/>
    </location>
</feature>
<keyword evidence="6" id="KW-0732">Signal</keyword>
<evidence type="ECO:0000256" key="3">
    <source>
        <dbReference type="ARBA" id="ARBA00022448"/>
    </source>
</evidence>
<organism evidence="12 13">
    <name type="scientific">Persicimonas caeni</name>
    <dbReference type="NCBI Taxonomy" id="2292766"/>
    <lineage>
        <taxon>Bacteria</taxon>
        <taxon>Deltaproteobacteria</taxon>
        <taxon>Bradymonadales</taxon>
        <taxon>Bradymonadaceae</taxon>
        <taxon>Persicimonas</taxon>
    </lineage>
</organism>
<comment type="similarity">
    <text evidence="10">Belongs to the binding-protein-dependent transport system permease family.</text>
</comment>
<dbReference type="GO" id="GO:0042956">
    <property type="term" value="P:maltodextrin transmembrane transport"/>
    <property type="evidence" value="ECO:0007669"/>
    <property type="project" value="TreeGrafter"/>
</dbReference>
<dbReference type="Proteomes" id="UP000315995">
    <property type="component" value="Chromosome"/>
</dbReference>
<sequence length="766" mass="84205">MGRYNNIFLSTRREGEDRGEASLSTKRSEVERDRGRGLLRVCSALLILLFALLTSSVAFAAEIDVWHSYRGAEEKALAELVTRWNDTHPDEPVRLLAVPHEAYANKLTSAIPRGQGPDLFIFAHERIGDWAESGIIAPLDDKLDEAEQDAFLPVTLDALRYGDKLYGVPLAFKTVALFYNKDLVDNPPETTEELVALAEAQRDEEAGSFGLAYQADSFYFHAGWFFGFGGKIFNDDGTARLDRPENAKSLAFVADLRERGLIPEEPTGALVGELFNDGKAAAVIQGPWFLGEIDESVDYAVAPLPRVSETGLPARPFLTVEAALVSAEATNPDGAMAFARYLSAPDGAKFRLQEGKQLVANEAVYEDASVELPQALRAFQEQSKQAKPMPNQPLMRAVWEPAALAMRSVLRGSLGPEGALKKAQQRFEVVTRAPPEQKNPFPYLIGLVVLLAAALGWLWLGLKRQGGMAALRQKKHAYLYLLPGGLALVLLVLVPFVVGTAVAFFSHRGGEFTFVGLSNFVSIIFSEDYPVTDPLSFYFTLGVTVMWTAINVFFHVSIGLALAMLLRNKWLKLKGVYRVLLIVPWAVPSYITALIWKGMFHSQFGAINGILESVGLEPVPWFSGFWTAFAANVTTNTWLGFPFMMVVCLGALQAVPKDIEEAAMMDGANAWTRFWRVILPQIKPALVPAVVLGSVWTFNMFNIIYLVSGGEPDGSTEILISEAYKWAFSRQEQYGYAAAYATLIFLALIVYSALTQKLTAGGGDDD</sequence>
<evidence type="ECO:0000259" key="11">
    <source>
        <dbReference type="PROSITE" id="PS50928"/>
    </source>
</evidence>
<dbReference type="PANTHER" id="PTHR30061">
    <property type="entry name" value="MALTOSE-BINDING PERIPLASMIC PROTEIN"/>
    <property type="match status" value="1"/>
</dbReference>
<evidence type="ECO:0000256" key="7">
    <source>
        <dbReference type="ARBA" id="ARBA00022989"/>
    </source>
</evidence>
<evidence type="ECO:0000256" key="2">
    <source>
        <dbReference type="ARBA" id="ARBA00008520"/>
    </source>
</evidence>
<feature type="transmembrane region" description="Helical" evidence="10">
    <location>
        <begin position="37"/>
        <end position="61"/>
    </location>
</feature>
<dbReference type="GO" id="GO:0055052">
    <property type="term" value="C:ATP-binding cassette (ABC) transporter complex, substrate-binding subunit-containing"/>
    <property type="evidence" value="ECO:0007669"/>
    <property type="project" value="TreeGrafter"/>
</dbReference>
<feature type="transmembrane region" description="Helical" evidence="10">
    <location>
        <begin position="441"/>
        <end position="460"/>
    </location>
</feature>
<evidence type="ECO:0000256" key="5">
    <source>
        <dbReference type="ARBA" id="ARBA00022692"/>
    </source>
</evidence>
<proteinExistence type="inferred from homology"/>
<feature type="transmembrane region" description="Helical" evidence="10">
    <location>
        <begin position="537"/>
        <end position="563"/>
    </location>
</feature>
<keyword evidence="8 10" id="KW-0472">Membrane</keyword>
<evidence type="ECO:0000256" key="8">
    <source>
        <dbReference type="ARBA" id="ARBA00023136"/>
    </source>
</evidence>